<dbReference type="AlphaFoldDB" id="A0AAD1S289"/>
<proteinExistence type="predicted"/>
<reference evidence="1" key="1">
    <citation type="submission" date="2022-03" db="EMBL/GenBank/DDBJ databases">
        <authorList>
            <person name="Alioto T."/>
            <person name="Alioto T."/>
            <person name="Gomez Garrido J."/>
        </authorList>
    </citation>
    <scope>NUCLEOTIDE SEQUENCE</scope>
</reference>
<dbReference type="InterPro" id="IPR031630">
    <property type="entry name" value="CCDC117"/>
</dbReference>
<protein>
    <submittedName>
        <fullName evidence="1">Uncharacterized protein</fullName>
    </submittedName>
</protein>
<organism evidence="1 2">
    <name type="scientific">Pelobates cultripes</name>
    <name type="common">Western spadefoot toad</name>
    <dbReference type="NCBI Taxonomy" id="61616"/>
    <lineage>
        <taxon>Eukaryota</taxon>
        <taxon>Metazoa</taxon>
        <taxon>Chordata</taxon>
        <taxon>Craniata</taxon>
        <taxon>Vertebrata</taxon>
        <taxon>Euteleostomi</taxon>
        <taxon>Amphibia</taxon>
        <taxon>Batrachia</taxon>
        <taxon>Anura</taxon>
        <taxon>Pelobatoidea</taxon>
        <taxon>Pelobatidae</taxon>
        <taxon>Pelobates</taxon>
    </lineage>
</organism>
<keyword evidence="2" id="KW-1185">Reference proteome</keyword>
<evidence type="ECO:0000313" key="1">
    <source>
        <dbReference type="EMBL" id="CAH2286290.1"/>
    </source>
</evidence>
<name>A0AAD1S289_PELCU</name>
<dbReference type="Proteomes" id="UP001295444">
    <property type="component" value="Chromosome 04"/>
</dbReference>
<accession>A0AAD1S289</accession>
<dbReference type="EMBL" id="OW240915">
    <property type="protein sequence ID" value="CAH2286290.1"/>
    <property type="molecule type" value="Genomic_DNA"/>
</dbReference>
<gene>
    <name evidence="1" type="ORF">PECUL_23A035271</name>
</gene>
<evidence type="ECO:0000313" key="2">
    <source>
        <dbReference type="Proteomes" id="UP001295444"/>
    </source>
</evidence>
<sequence>MWLQLAYNGSAWTMTTAMGAVASPKHYPNRGLHTKTSGIVPTPSISVYLYHDPPPLALSVCLGPCFSCCLCAWVPASRAVWGPLSLPLVLSGGLGPCLSCCLGPGSLPLVLSGGLCPCLSCCLGASVPASRAVWGPGSLPLVLSGGLGPCLSCFLGAWVPPCHCCFDFFVPPFCPHRSSTRETDDDDDGDGAVIVDAGEFCMSSSKVLSVCPLLEESLRDSRPGNILPERLLHSLSSPCMDLVLWSPPTSQIQKLLRSLTGLLDSSQEKPSPATHPIWVAREHVDNMEL</sequence>
<dbReference type="Pfam" id="PF15810">
    <property type="entry name" value="CCDC117"/>
    <property type="match status" value="1"/>
</dbReference>